<gene>
    <name evidence="1" type="ORF">AGERDE_LOCUS12425</name>
</gene>
<proteinExistence type="predicted"/>
<evidence type="ECO:0000313" key="1">
    <source>
        <dbReference type="EMBL" id="CAG8674981.1"/>
    </source>
</evidence>
<keyword evidence="2" id="KW-1185">Reference proteome</keyword>
<feature type="non-terminal residue" evidence="1">
    <location>
        <position position="78"/>
    </location>
</feature>
<comment type="caution">
    <text evidence="1">The sequence shown here is derived from an EMBL/GenBank/DDBJ whole genome shotgun (WGS) entry which is preliminary data.</text>
</comment>
<dbReference type="EMBL" id="CAJVPL010008595">
    <property type="protein sequence ID" value="CAG8674981.1"/>
    <property type="molecule type" value="Genomic_DNA"/>
</dbReference>
<accession>A0A9N9EE95</accession>
<dbReference type="Proteomes" id="UP000789831">
    <property type="component" value="Unassembled WGS sequence"/>
</dbReference>
<organism evidence="1 2">
    <name type="scientific">Ambispora gerdemannii</name>
    <dbReference type="NCBI Taxonomy" id="144530"/>
    <lineage>
        <taxon>Eukaryota</taxon>
        <taxon>Fungi</taxon>
        <taxon>Fungi incertae sedis</taxon>
        <taxon>Mucoromycota</taxon>
        <taxon>Glomeromycotina</taxon>
        <taxon>Glomeromycetes</taxon>
        <taxon>Archaeosporales</taxon>
        <taxon>Ambisporaceae</taxon>
        <taxon>Ambispora</taxon>
    </lineage>
</organism>
<dbReference type="AlphaFoldDB" id="A0A9N9EE95"/>
<reference evidence="1" key="1">
    <citation type="submission" date="2021-06" db="EMBL/GenBank/DDBJ databases">
        <authorList>
            <person name="Kallberg Y."/>
            <person name="Tangrot J."/>
            <person name="Rosling A."/>
        </authorList>
    </citation>
    <scope>NUCLEOTIDE SEQUENCE</scope>
    <source>
        <strain evidence="1">MT106</strain>
    </source>
</reference>
<sequence length="78" mass="8916">MSVNETPDEYATILRQLANEIMEGPSQLEKQTDFFPLELTTTSPLIPITHDEIITTTNELQTKKEQKIEELNKILKTA</sequence>
<evidence type="ECO:0000313" key="2">
    <source>
        <dbReference type="Proteomes" id="UP000789831"/>
    </source>
</evidence>
<name>A0A9N9EE95_9GLOM</name>
<protein>
    <submittedName>
        <fullName evidence="1">7996_t:CDS:1</fullName>
    </submittedName>
</protein>